<reference evidence="1" key="1">
    <citation type="submission" date="2023-10" db="EMBL/GenBank/DDBJ databases">
        <title>Genome assembly of Pristionchus species.</title>
        <authorList>
            <person name="Yoshida K."/>
            <person name="Sommer R.J."/>
        </authorList>
    </citation>
    <scope>NUCLEOTIDE SEQUENCE</scope>
    <source>
        <strain evidence="1">RS5133</strain>
    </source>
</reference>
<keyword evidence="2" id="KW-1185">Reference proteome</keyword>
<accession>A0AAV5WNJ9</accession>
<evidence type="ECO:0000313" key="2">
    <source>
        <dbReference type="Proteomes" id="UP001432322"/>
    </source>
</evidence>
<evidence type="ECO:0000313" key="1">
    <source>
        <dbReference type="EMBL" id="GMT33709.1"/>
    </source>
</evidence>
<protein>
    <submittedName>
        <fullName evidence="1">Uncharacterized protein</fullName>
    </submittedName>
</protein>
<dbReference type="AlphaFoldDB" id="A0AAV5WNJ9"/>
<dbReference type="Proteomes" id="UP001432322">
    <property type="component" value="Unassembled WGS sequence"/>
</dbReference>
<feature type="non-terminal residue" evidence="1">
    <location>
        <position position="145"/>
    </location>
</feature>
<sequence>SFTHYRHISLTGSKRYDKLRCDHVNGWRDENGTTIGEPGVELKVTCGKYCDYTKHPEIVEQLTKYSLTISCHKENYALPNPSIQKPIRSDLSCSLNGGWSDKDGNLISNNNENEFKVECKKRCPVKTPLSPDVIQPDVLTVKCDT</sequence>
<gene>
    <name evidence="1" type="ORF">PFISCL1PPCAC_25006</name>
</gene>
<feature type="non-terminal residue" evidence="1">
    <location>
        <position position="1"/>
    </location>
</feature>
<name>A0AAV5WNJ9_9BILA</name>
<dbReference type="EMBL" id="BTSY01000006">
    <property type="protein sequence ID" value="GMT33709.1"/>
    <property type="molecule type" value="Genomic_DNA"/>
</dbReference>
<organism evidence="1 2">
    <name type="scientific">Pristionchus fissidentatus</name>
    <dbReference type="NCBI Taxonomy" id="1538716"/>
    <lineage>
        <taxon>Eukaryota</taxon>
        <taxon>Metazoa</taxon>
        <taxon>Ecdysozoa</taxon>
        <taxon>Nematoda</taxon>
        <taxon>Chromadorea</taxon>
        <taxon>Rhabditida</taxon>
        <taxon>Rhabditina</taxon>
        <taxon>Diplogasteromorpha</taxon>
        <taxon>Diplogasteroidea</taxon>
        <taxon>Neodiplogasteridae</taxon>
        <taxon>Pristionchus</taxon>
    </lineage>
</organism>
<proteinExistence type="predicted"/>
<comment type="caution">
    <text evidence="1">The sequence shown here is derived from an EMBL/GenBank/DDBJ whole genome shotgun (WGS) entry which is preliminary data.</text>
</comment>